<gene>
    <name evidence="1" type="ORF">F2Q70_00001361</name>
</gene>
<protein>
    <submittedName>
        <fullName evidence="1">Uncharacterized protein</fullName>
    </submittedName>
</protein>
<dbReference type="EMBL" id="QGKY02001015">
    <property type="protein sequence ID" value="KAF2570009.1"/>
    <property type="molecule type" value="Genomic_DNA"/>
</dbReference>
<comment type="caution">
    <text evidence="1">The sequence shown here is derived from an EMBL/GenBank/DDBJ whole genome shotgun (WGS) entry which is preliminary data.</text>
</comment>
<dbReference type="AlphaFoldDB" id="A0A8S9IJQ0"/>
<proteinExistence type="predicted"/>
<accession>A0A8S9IJQ0</accession>
<sequence length="92" mass="10326">MRSELWIGDAARVLQPFSNHQTKKTKRQQRSLDEMAVTKLSGTPWERLDTQGVSDSLPCDDAEPAECRIYVKSIWILESPFSSPLEGLGFSG</sequence>
<organism evidence="1">
    <name type="scientific">Brassica cretica</name>
    <name type="common">Mustard</name>
    <dbReference type="NCBI Taxonomy" id="69181"/>
    <lineage>
        <taxon>Eukaryota</taxon>
        <taxon>Viridiplantae</taxon>
        <taxon>Streptophyta</taxon>
        <taxon>Embryophyta</taxon>
        <taxon>Tracheophyta</taxon>
        <taxon>Spermatophyta</taxon>
        <taxon>Magnoliopsida</taxon>
        <taxon>eudicotyledons</taxon>
        <taxon>Gunneridae</taxon>
        <taxon>Pentapetalae</taxon>
        <taxon>rosids</taxon>
        <taxon>malvids</taxon>
        <taxon>Brassicales</taxon>
        <taxon>Brassicaceae</taxon>
        <taxon>Brassiceae</taxon>
        <taxon>Brassica</taxon>
    </lineage>
</organism>
<name>A0A8S9IJQ0_BRACR</name>
<reference evidence="1" key="1">
    <citation type="submission" date="2019-12" db="EMBL/GenBank/DDBJ databases">
        <title>Genome sequencing and annotation of Brassica cretica.</title>
        <authorList>
            <person name="Studholme D.J."/>
            <person name="Sarris P.F."/>
        </authorList>
    </citation>
    <scope>NUCLEOTIDE SEQUENCE</scope>
    <source>
        <strain evidence="1">PFS-102/07</strain>
        <tissue evidence="1">Leaf</tissue>
    </source>
</reference>
<evidence type="ECO:0000313" key="1">
    <source>
        <dbReference type="EMBL" id="KAF2570009.1"/>
    </source>
</evidence>